<dbReference type="InterPro" id="IPR029021">
    <property type="entry name" value="Prot-tyrosine_phosphatase-like"/>
</dbReference>
<comment type="similarity">
    <text evidence="2">Belongs to the protein-tyrosine phosphatase family. Non-receptor class myotubularin subfamily.</text>
</comment>
<sequence length="622" mass="69679">MRMHLKSRSKDFHGAWRISSVNRNYNLCPSYPLQVLVSTDKTLKIVAKFGSSCRIPTVVWRHPENGAVIARCSQPKVDSFHKLFLTMKSYNVSTPVKTKSSFKIALPQIIAVMVKNLVLLSFGMTLGYPTILIPGLSGSDSNEEEFRLNEEQISWIGSINLMCVPIGCLLSGFLTQPIGRRRAMQVITIPLAASWLIFKFANAVWQIYLALSITGLCGGLVEAPVLAYVSEITTPRLRGMLSATSTLSVTLGVLLQFLVGTLLPWRTVALVCLGPPILSFCLLSLMPESPHWFIMHNKLNHARKSLAWLRGWGKVEDVEEEFEAMCRGHKLIVYNNPLKNGVDNPAFDGSFSNVNDNQKPMSTETKSFIKEKIEHFKLFTRKSFLWPFAMVSFIYFLTNFTGAWTLQTYAINVFATLKAPMNKYYATILLGLVEFLGCALSIFFVRYCGKRVMGFMSICAVALCDIVVGVYAHINAIHYIEFKPDNLPSIPTIDEHNWIPLVFLILIAFTGHCGLRVLPWILIGEIYSHETRATGCGAASAVSYIFGFSANKIFLTMINSLTIAGTYWCYGIIAFFGCLIMYFILPETEGKPLQEITDHFSGVSKLDNKVRRKNTNKNNVVV</sequence>
<dbReference type="PROSITE" id="PS50850">
    <property type="entry name" value="MFS"/>
    <property type="match status" value="1"/>
</dbReference>
<dbReference type="InterPro" id="IPR005828">
    <property type="entry name" value="MFS_sugar_transport-like"/>
</dbReference>
<dbReference type="SUPFAM" id="SSF103473">
    <property type="entry name" value="MFS general substrate transporter"/>
    <property type="match status" value="1"/>
</dbReference>
<feature type="transmembrane region" description="Helical" evidence="6">
    <location>
        <begin position="183"/>
        <end position="201"/>
    </location>
</feature>
<evidence type="ECO:0000256" key="5">
    <source>
        <dbReference type="ARBA" id="ARBA00023136"/>
    </source>
</evidence>
<feature type="transmembrane region" description="Helical" evidence="6">
    <location>
        <begin position="153"/>
        <end position="174"/>
    </location>
</feature>
<feature type="transmembrane region" description="Helical" evidence="6">
    <location>
        <begin position="564"/>
        <end position="585"/>
    </location>
</feature>
<evidence type="ECO:0008006" key="11">
    <source>
        <dbReference type="Google" id="ProtNLM"/>
    </source>
</evidence>
<evidence type="ECO:0000256" key="1">
    <source>
        <dbReference type="ARBA" id="ARBA00004141"/>
    </source>
</evidence>
<name>A0AAN7QJ67_9COLE</name>
<evidence type="ECO:0000259" key="7">
    <source>
        <dbReference type="PROSITE" id="PS50850"/>
    </source>
</evidence>
<dbReference type="SUPFAM" id="SSF52799">
    <property type="entry name" value="(Phosphotyrosine protein) phosphatases II"/>
    <property type="match status" value="1"/>
</dbReference>
<evidence type="ECO:0000313" key="9">
    <source>
        <dbReference type="EMBL" id="KAK4880563.1"/>
    </source>
</evidence>
<dbReference type="Pfam" id="PF06602">
    <property type="entry name" value="Myotub-related"/>
    <property type="match status" value="1"/>
</dbReference>
<dbReference type="PROSITE" id="PS00217">
    <property type="entry name" value="SUGAR_TRANSPORT_2"/>
    <property type="match status" value="1"/>
</dbReference>
<feature type="transmembrane region" description="Helical" evidence="6">
    <location>
        <begin position="241"/>
        <end position="259"/>
    </location>
</feature>
<keyword evidence="10" id="KW-1185">Reference proteome</keyword>
<evidence type="ECO:0000256" key="6">
    <source>
        <dbReference type="SAM" id="Phobius"/>
    </source>
</evidence>
<proteinExistence type="inferred from homology"/>
<evidence type="ECO:0000256" key="4">
    <source>
        <dbReference type="ARBA" id="ARBA00022989"/>
    </source>
</evidence>
<dbReference type="Proteomes" id="UP001353858">
    <property type="component" value="Unassembled WGS sequence"/>
</dbReference>
<reference evidence="10" key="1">
    <citation type="submission" date="2023-01" db="EMBL/GenBank/DDBJ databases">
        <title>Key to firefly adult light organ development and bioluminescence: homeobox transcription factors regulate luciferase expression and transportation to peroxisome.</title>
        <authorList>
            <person name="Fu X."/>
        </authorList>
    </citation>
    <scope>NUCLEOTIDE SEQUENCE [LARGE SCALE GENOMIC DNA]</scope>
</reference>
<feature type="transmembrane region" description="Helical" evidence="6">
    <location>
        <begin position="535"/>
        <end position="558"/>
    </location>
</feature>
<keyword evidence="3 6" id="KW-0812">Transmembrane</keyword>
<dbReference type="PROSITE" id="PS51339">
    <property type="entry name" value="PPASE_MYOTUBULARIN"/>
    <property type="match status" value="1"/>
</dbReference>
<keyword evidence="4 6" id="KW-1133">Transmembrane helix</keyword>
<dbReference type="EMBL" id="JARPUR010000003">
    <property type="protein sequence ID" value="KAK4880563.1"/>
    <property type="molecule type" value="Genomic_DNA"/>
</dbReference>
<feature type="transmembrane region" description="Helical" evidence="6">
    <location>
        <begin position="498"/>
        <end position="523"/>
    </location>
</feature>
<evidence type="ECO:0000259" key="8">
    <source>
        <dbReference type="PROSITE" id="PS51339"/>
    </source>
</evidence>
<evidence type="ECO:0000256" key="3">
    <source>
        <dbReference type="ARBA" id="ARBA00022692"/>
    </source>
</evidence>
<dbReference type="PANTHER" id="PTHR48021">
    <property type="match status" value="1"/>
</dbReference>
<dbReference type="InterPro" id="IPR050549">
    <property type="entry name" value="MFS_Trehalose_Transporter"/>
</dbReference>
<dbReference type="AlphaFoldDB" id="A0AAN7QJ67"/>
<feature type="transmembrane region" description="Helical" evidence="6">
    <location>
        <begin position="452"/>
        <end position="478"/>
    </location>
</feature>
<accession>A0AAN7QJ67</accession>
<feature type="transmembrane region" description="Helical" evidence="6">
    <location>
        <begin position="207"/>
        <end position="229"/>
    </location>
</feature>
<feature type="domain" description="Myotubularin phosphatase" evidence="8">
    <location>
        <begin position="1"/>
        <end position="122"/>
    </location>
</feature>
<feature type="transmembrane region" description="Helical" evidence="6">
    <location>
        <begin position="424"/>
        <end position="445"/>
    </location>
</feature>
<comment type="subcellular location">
    <subcellularLocation>
        <location evidence="1">Membrane</location>
        <topology evidence="1">Multi-pass membrane protein</topology>
    </subcellularLocation>
</comment>
<keyword evidence="5 6" id="KW-0472">Membrane</keyword>
<dbReference type="GO" id="GO:0016020">
    <property type="term" value="C:membrane"/>
    <property type="evidence" value="ECO:0007669"/>
    <property type="project" value="UniProtKB-SubCell"/>
</dbReference>
<dbReference type="InterPro" id="IPR005829">
    <property type="entry name" value="Sugar_transporter_CS"/>
</dbReference>
<comment type="caution">
    <text evidence="9">The sequence shown here is derived from an EMBL/GenBank/DDBJ whole genome shotgun (WGS) entry which is preliminary data.</text>
</comment>
<dbReference type="Gene3D" id="1.20.1250.20">
    <property type="entry name" value="MFS general substrate transporter like domains"/>
    <property type="match status" value="1"/>
</dbReference>
<dbReference type="PANTHER" id="PTHR48021:SF39">
    <property type="entry name" value="MAJOR FACILITATOR SUPERFAMILY (MFS) PROFILE DOMAIN-CONTAINING PROTEIN"/>
    <property type="match status" value="1"/>
</dbReference>
<dbReference type="InterPro" id="IPR020846">
    <property type="entry name" value="MFS_dom"/>
</dbReference>
<dbReference type="InterPro" id="IPR010569">
    <property type="entry name" value="Myotubularin-like_Pase_dom"/>
</dbReference>
<dbReference type="Pfam" id="PF00083">
    <property type="entry name" value="Sugar_tr"/>
    <property type="match status" value="1"/>
</dbReference>
<feature type="domain" description="Major facilitator superfamily (MFS) profile" evidence="7">
    <location>
        <begin position="109"/>
        <end position="589"/>
    </location>
</feature>
<feature type="transmembrane region" description="Helical" evidence="6">
    <location>
        <begin position="265"/>
        <end position="285"/>
    </location>
</feature>
<gene>
    <name evidence="9" type="ORF">RN001_008709</name>
</gene>
<feature type="transmembrane region" description="Helical" evidence="6">
    <location>
        <begin position="109"/>
        <end position="133"/>
    </location>
</feature>
<feature type="transmembrane region" description="Helical" evidence="6">
    <location>
        <begin position="384"/>
        <end position="404"/>
    </location>
</feature>
<protein>
    <recommendedName>
        <fullName evidence="11">Major facilitator superfamily (MFS) profile domain-containing protein</fullName>
    </recommendedName>
</protein>
<evidence type="ECO:0000313" key="10">
    <source>
        <dbReference type="Proteomes" id="UP001353858"/>
    </source>
</evidence>
<evidence type="ECO:0000256" key="2">
    <source>
        <dbReference type="ARBA" id="ARBA00007471"/>
    </source>
</evidence>
<dbReference type="GO" id="GO:0022857">
    <property type="term" value="F:transmembrane transporter activity"/>
    <property type="evidence" value="ECO:0007669"/>
    <property type="project" value="InterPro"/>
</dbReference>
<organism evidence="9 10">
    <name type="scientific">Aquatica leii</name>
    <dbReference type="NCBI Taxonomy" id="1421715"/>
    <lineage>
        <taxon>Eukaryota</taxon>
        <taxon>Metazoa</taxon>
        <taxon>Ecdysozoa</taxon>
        <taxon>Arthropoda</taxon>
        <taxon>Hexapoda</taxon>
        <taxon>Insecta</taxon>
        <taxon>Pterygota</taxon>
        <taxon>Neoptera</taxon>
        <taxon>Endopterygota</taxon>
        <taxon>Coleoptera</taxon>
        <taxon>Polyphaga</taxon>
        <taxon>Elateriformia</taxon>
        <taxon>Elateroidea</taxon>
        <taxon>Lampyridae</taxon>
        <taxon>Luciolinae</taxon>
        <taxon>Aquatica</taxon>
    </lineage>
</organism>
<dbReference type="InterPro" id="IPR036259">
    <property type="entry name" value="MFS_trans_sf"/>
</dbReference>